<feature type="non-terminal residue" evidence="2">
    <location>
        <position position="99"/>
    </location>
</feature>
<feature type="non-terminal residue" evidence="2">
    <location>
        <position position="1"/>
    </location>
</feature>
<sequence>LGPRADRPLTQWQDSFLPVTLSDLVRHVRVPDGRGGTQPLVTSSRLIYAGDVAPPPPAPPALRWPLLAIGLAWAALLPVGCTRTRRRLGALARRRGGRP</sequence>
<keyword evidence="1" id="KW-0472">Membrane</keyword>
<feature type="transmembrane region" description="Helical" evidence="1">
    <location>
        <begin position="62"/>
        <end position="81"/>
    </location>
</feature>
<keyword evidence="1" id="KW-0812">Transmembrane</keyword>
<reference evidence="2" key="1">
    <citation type="submission" date="2013-08" db="EMBL/GenBank/DDBJ databases">
        <authorList>
            <person name="Mendez C."/>
            <person name="Richter M."/>
            <person name="Ferrer M."/>
            <person name="Sanchez J."/>
        </authorList>
    </citation>
    <scope>NUCLEOTIDE SEQUENCE</scope>
</reference>
<organism evidence="2">
    <name type="scientific">mine drainage metagenome</name>
    <dbReference type="NCBI Taxonomy" id="410659"/>
    <lineage>
        <taxon>unclassified sequences</taxon>
        <taxon>metagenomes</taxon>
        <taxon>ecological metagenomes</taxon>
    </lineage>
</organism>
<proteinExistence type="predicted"/>
<evidence type="ECO:0000313" key="2">
    <source>
        <dbReference type="EMBL" id="EQD32636.1"/>
    </source>
</evidence>
<accession>T0YBN4</accession>
<protein>
    <submittedName>
        <fullName evidence="2">Uncharacterized protein</fullName>
    </submittedName>
</protein>
<dbReference type="EMBL" id="AUZZ01009748">
    <property type="protein sequence ID" value="EQD32636.1"/>
    <property type="molecule type" value="Genomic_DNA"/>
</dbReference>
<evidence type="ECO:0000256" key="1">
    <source>
        <dbReference type="SAM" id="Phobius"/>
    </source>
</evidence>
<dbReference type="AlphaFoldDB" id="T0YBN4"/>
<comment type="caution">
    <text evidence="2">The sequence shown here is derived from an EMBL/GenBank/DDBJ whole genome shotgun (WGS) entry which is preliminary data.</text>
</comment>
<gene>
    <name evidence="2" type="ORF">B2A_13461</name>
</gene>
<reference evidence="2" key="2">
    <citation type="journal article" date="2014" name="ISME J.">
        <title>Microbial stratification in low pH oxic and suboxic macroscopic growths along an acid mine drainage.</title>
        <authorList>
            <person name="Mendez-Garcia C."/>
            <person name="Mesa V."/>
            <person name="Sprenger R.R."/>
            <person name="Richter M."/>
            <person name="Diez M.S."/>
            <person name="Solano J."/>
            <person name="Bargiela R."/>
            <person name="Golyshina O.V."/>
            <person name="Manteca A."/>
            <person name="Ramos J.L."/>
            <person name="Gallego J.R."/>
            <person name="Llorente I."/>
            <person name="Martins Dos Santos V.A."/>
            <person name="Jensen O.N."/>
            <person name="Pelaez A.I."/>
            <person name="Sanchez J."/>
            <person name="Ferrer M."/>
        </authorList>
    </citation>
    <scope>NUCLEOTIDE SEQUENCE</scope>
</reference>
<keyword evidence="1" id="KW-1133">Transmembrane helix</keyword>
<name>T0YBN4_9ZZZZ</name>